<dbReference type="InterPro" id="IPR036890">
    <property type="entry name" value="HATPase_C_sf"/>
</dbReference>
<keyword evidence="9" id="KW-0067">ATP-binding</keyword>
<sequence>MAVHLSDRKRPLPRPGQQALVALLGTSALVAPAWSWTVIESPESARPVIALVGGLVGLLLCAAVATAVYQAAVARIARAHSTRVSGGARTLEEEAGWVVDALLPALAHAAREGRPVKTVLSAHPRPAHPTVDRLAHAVATQVADAEQRSAEDRAARTEIENEVIDLANAALPLIVHRVRQDRTIAVEVLNQEFQNVHPPVAHLRRRVLEEILAGERRCATALVSAANSGGRIQAHLTTLLAQLRTLEDRYGDRPDIFHDLLAVDHNVARTGRLADAFVVLAQGRSGRRWTRPIIMESILRGAMGRITAFRRVRLHYTSKVAVVGYAAEGVMQALAELMDNAANFSANGTEVHVYVQEEDTGVTITVEDSGLGLRHRERRIAENLIAEPRTLATLPGTRMGLAVVGCLADKYGLTVSFRPSARGGIGVVVLIPPNLITEPRVPERRPLADTPPPVSAPANSAEGTPARGVPTAHTPPNGTPRPAPQTGPQPQVSTNSAPPVADVHSGPNRSLQAPANQGPAAPASTRQGPAEQEPTEKGTGRPPLARRDAARPAPAASDAERPAQPVNLPQRRRGHTLAEAVRENPEQLFPTRHRSFDPRARNEVPTRFAAFRDAGDADGAPEGDGPDTTWEDRR</sequence>
<evidence type="ECO:0000256" key="6">
    <source>
        <dbReference type="SAM" id="MobiDB-lite"/>
    </source>
</evidence>
<keyword evidence="10" id="KW-1185">Reference proteome</keyword>
<dbReference type="Pfam" id="PF02518">
    <property type="entry name" value="HATPase_c"/>
    <property type="match status" value="1"/>
</dbReference>
<evidence type="ECO:0000256" key="1">
    <source>
        <dbReference type="ARBA" id="ARBA00000085"/>
    </source>
</evidence>
<comment type="catalytic activity">
    <reaction evidence="1">
        <text>ATP + protein L-histidine = ADP + protein N-phospho-L-histidine.</text>
        <dbReference type="EC" id="2.7.13.3"/>
    </reaction>
</comment>
<evidence type="ECO:0000256" key="7">
    <source>
        <dbReference type="SAM" id="Phobius"/>
    </source>
</evidence>
<dbReference type="PANTHER" id="PTHR45436">
    <property type="entry name" value="SENSOR HISTIDINE KINASE YKOH"/>
    <property type="match status" value="1"/>
</dbReference>
<accession>A0ABY5D332</accession>
<keyword evidence="3" id="KW-0597">Phosphoprotein</keyword>
<feature type="compositionally biased region" description="Pro residues" evidence="6">
    <location>
        <begin position="477"/>
        <end position="487"/>
    </location>
</feature>
<feature type="compositionally biased region" description="Low complexity" evidence="6">
    <location>
        <begin position="512"/>
        <end position="523"/>
    </location>
</feature>
<dbReference type="InterPro" id="IPR050428">
    <property type="entry name" value="TCS_sensor_his_kinase"/>
</dbReference>
<dbReference type="PANTHER" id="PTHR45436:SF5">
    <property type="entry name" value="SENSOR HISTIDINE KINASE TRCS"/>
    <property type="match status" value="1"/>
</dbReference>
<feature type="compositionally biased region" description="Basic and acidic residues" evidence="6">
    <location>
        <begin position="534"/>
        <end position="550"/>
    </location>
</feature>
<keyword evidence="5" id="KW-0418">Kinase</keyword>
<proteinExistence type="predicted"/>
<dbReference type="SUPFAM" id="SSF55874">
    <property type="entry name" value="ATPase domain of HSP90 chaperone/DNA topoisomerase II/histidine kinase"/>
    <property type="match status" value="1"/>
</dbReference>
<feature type="compositionally biased region" description="Basic and acidic residues" evidence="6">
    <location>
        <begin position="594"/>
        <end position="604"/>
    </location>
</feature>
<dbReference type="SMART" id="SM00387">
    <property type="entry name" value="HATPase_c"/>
    <property type="match status" value="1"/>
</dbReference>
<dbReference type="EC" id="2.7.13.3" evidence="2"/>
<feature type="region of interest" description="Disordered" evidence="6">
    <location>
        <begin position="441"/>
        <end position="634"/>
    </location>
</feature>
<evidence type="ECO:0000256" key="3">
    <source>
        <dbReference type="ARBA" id="ARBA00022553"/>
    </source>
</evidence>
<keyword evidence="7" id="KW-0812">Transmembrane</keyword>
<protein>
    <recommendedName>
        <fullName evidence="2">histidine kinase</fullName>
        <ecNumber evidence="2">2.7.13.3</ecNumber>
    </recommendedName>
</protein>
<evidence type="ECO:0000256" key="5">
    <source>
        <dbReference type="ARBA" id="ARBA00022777"/>
    </source>
</evidence>
<feature type="compositionally biased region" description="Polar residues" evidence="6">
    <location>
        <begin position="488"/>
        <end position="497"/>
    </location>
</feature>
<feature type="compositionally biased region" description="Low complexity" evidence="6">
    <location>
        <begin position="607"/>
        <end position="618"/>
    </location>
</feature>
<feature type="domain" description="Histidine kinase/HSP90-like ATPase" evidence="8">
    <location>
        <begin position="325"/>
        <end position="436"/>
    </location>
</feature>
<evidence type="ECO:0000313" key="10">
    <source>
        <dbReference type="Proteomes" id="UP001055940"/>
    </source>
</evidence>
<keyword evidence="7" id="KW-0472">Membrane</keyword>
<evidence type="ECO:0000256" key="2">
    <source>
        <dbReference type="ARBA" id="ARBA00012438"/>
    </source>
</evidence>
<evidence type="ECO:0000259" key="8">
    <source>
        <dbReference type="SMART" id="SM00387"/>
    </source>
</evidence>
<gene>
    <name evidence="9" type="ORF">NE857_24490</name>
</gene>
<dbReference type="Gene3D" id="3.30.565.10">
    <property type="entry name" value="Histidine kinase-like ATPase, C-terminal domain"/>
    <property type="match status" value="1"/>
</dbReference>
<evidence type="ECO:0000313" key="9">
    <source>
        <dbReference type="EMBL" id="USY18442.1"/>
    </source>
</evidence>
<dbReference type="InterPro" id="IPR003594">
    <property type="entry name" value="HATPase_dom"/>
</dbReference>
<dbReference type="GO" id="GO:0005524">
    <property type="term" value="F:ATP binding"/>
    <property type="evidence" value="ECO:0007669"/>
    <property type="project" value="UniProtKB-KW"/>
</dbReference>
<feature type="transmembrane region" description="Helical" evidence="7">
    <location>
        <begin position="45"/>
        <end position="69"/>
    </location>
</feature>
<keyword evidence="4" id="KW-0808">Transferase</keyword>
<organism evidence="9 10">
    <name type="scientific">Nocardiopsis exhalans</name>
    <dbReference type="NCBI Taxonomy" id="163604"/>
    <lineage>
        <taxon>Bacteria</taxon>
        <taxon>Bacillati</taxon>
        <taxon>Actinomycetota</taxon>
        <taxon>Actinomycetes</taxon>
        <taxon>Streptosporangiales</taxon>
        <taxon>Nocardiopsidaceae</taxon>
        <taxon>Nocardiopsis</taxon>
    </lineage>
</organism>
<reference evidence="9" key="1">
    <citation type="submission" date="2022-06" db="EMBL/GenBank/DDBJ databases">
        <authorList>
            <person name="Ping M."/>
        </authorList>
    </citation>
    <scope>NUCLEOTIDE SEQUENCE</scope>
    <source>
        <strain evidence="9">JCM11759T</strain>
    </source>
</reference>
<dbReference type="EMBL" id="CP099837">
    <property type="protein sequence ID" value="USY18442.1"/>
    <property type="molecule type" value="Genomic_DNA"/>
</dbReference>
<dbReference type="RefSeq" id="WP_254417837.1">
    <property type="nucleotide sequence ID" value="NZ_BAAAJB010000035.1"/>
</dbReference>
<evidence type="ECO:0000256" key="4">
    <source>
        <dbReference type="ARBA" id="ARBA00022679"/>
    </source>
</evidence>
<name>A0ABY5D332_9ACTN</name>
<keyword evidence="7" id="KW-1133">Transmembrane helix</keyword>
<keyword evidence="9" id="KW-0547">Nucleotide-binding</keyword>
<dbReference type="Proteomes" id="UP001055940">
    <property type="component" value="Chromosome"/>
</dbReference>